<feature type="domain" description="DUF7882" evidence="2">
    <location>
        <begin position="1"/>
        <end position="94"/>
    </location>
</feature>
<comment type="caution">
    <text evidence="3">The sequence shown here is derived from an EMBL/GenBank/DDBJ whole genome shotgun (WGS) entry which is preliminary data.</text>
</comment>
<feature type="region of interest" description="Disordered" evidence="1">
    <location>
        <begin position="108"/>
        <end position="129"/>
    </location>
</feature>
<dbReference type="EMBL" id="JAWJYN010000001">
    <property type="protein sequence ID" value="MDZ8161334.1"/>
    <property type="molecule type" value="Genomic_DNA"/>
</dbReference>
<dbReference type="Pfam" id="PF25355">
    <property type="entry name" value="DUF7882"/>
    <property type="match status" value="1"/>
</dbReference>
<gene>
    <name evidence="3" type="ORF">R2Q92_05745</name>
</gene>
<proteinExistence type="predicted"/>
<evidence type="ECO:0000259" key="2">
    <source>
        <dbReference type="Pfam" id="PF25355"/>
    </source>
</evidence>
<organism evidence="3 4">
    <name type="scientific">Microbacterium aquimaris</name>
    <dbReference type="NCBI Taxonomy" id="459816"/>
    <lineage>
        <taxon>Bacteria</taxon>
        <taxon>Bacillati</taxon>
        <taxon>Actinomycetota</taxon>
        <taxon>Actinomycetes</taxon>
        <taxon>Micrococcales</taxon>
        <taxon>Microbacteriaceae</taxon>
        <taxon>Microbacterium</taxon>
    </lineage>
</organism>
<evidence type="ECO:0000313" key="4">
    <source>
        <dbReference type="Proteomes" id="UP001291912"/>
    </source>
</evidence>
<accession>A0ABU5N5I2</accession>
<evidence type="ECO:0000313" key="3">
    <source>
        <dbReference type="EMBL" id="MDZ8161334.1"/>
    </source>
</evidence>
<protein>
    <recommendedName>
        <fullName evidence="2">DUF7882 domain-containing protein</fullName>
    </recommendedName>
</protein>
<evidence type="ECO:0000256" key="1">
    <source>
        <dbReference type="SAM" id="MobiDB-lite"/>
    </source>
</evidence>
<keyword evidence="4" id="KW-1185">Reference proteome</keyword>
<dbReference type="RefSeq" id="WP_241747789.1">
    <property type="nucleotide sequence ID" value="NZ_BAAAPT010000001.1"/>
</dbReference>
<dbReference type="Proteomes" id="UP001291912">
    <property type="component" value="Unassembled WGS sequence"/>
</dbReference>
<sequence length="129" mass="14303">MGRLYYANDVEPIELPDRLLAHVKVVVGTKLRRGESFTLSWKHGKDQQPGRTTLWLQPAIPMRFVFESAEPEKLDQTTLKHMAEMANSSAGLTVDIDAEIPEATVTPAPARMRPAARRAPVRARSTVAA</sequence>
<reference evidence="3 4" key="1">
    <citation type="submission" date="2023-10" db="EMBL/GenBank/DDBJ databases">
        <title>Microbacterium xanthum sp. nov., isolated from seaweed.</title>
        <authorList>
            <person name="Lee S.D."/>
        </authorList>
    </citation>
    <scope>NUCLEOTIDE SEQUENCE [LARGE SCALE GENOMIC DNA]</scope>
    <source>
        <strain evidence="3 4">KCTC 19124</strain>
    </source>
</reference>
<name>A0ABU5N5I2_9MICO</name>
<dbReference type="InterPro" id="IPR057204">
    <property type="entry name" value="DUF7882"/>
</dbReference>